<dbReference type="NCBIfam" id="TIGR00488">
    <property type="entry name" value="bis(5'-nucleosyl)-tetraphosphatase (symmetrical) YqeK"/>
    <property type="match status" value="1"/>
</dbReference>
<keyword evidence="5" id="KW-0408">Iron</keyword>
<dbReference type="Proteomes" id="UP000197032">
    <property type="component" value="Unassembled WGS sequence"/>
</dbReference>
<keyword evidence="3" id="KW-0547">Nucleotide-binding</keyword>
<dbReference type="GO" id="GO:0008803">
    <property type="term" value="F:bis(5'-nucleosyl)-tetraphosphatase (symmetrical) activity"/>
    <property type="evidence" value="ECO:0007669"/>
    <property type="project" value="UniProtKB-EC"/>
</dbReference>
<evidence type="ECO:0000256" key="5">
    <source>
        <dbReference type="ARBA" id="ARBA00023004"/>
    </source>
</evidence>
<dbReference type="PROSITE" id="PS51831">
    <property type="entry name" value="HD"/>
    <property type="match status" value="1"/>
</dbReference>
<comment type="caution">
    <text evidence="8">The sequence shown here is derived from an EMBL/GenBank/DDBJ whole genome shotgun (WGS) entry which is preliminary data.</text>
</comment>
<gene>
    <name evidence="8" type="ORF">KKC1_15500</name>
</gene>
<dbReference type="GO" id="GO:0000166">
    <property type="term" value="F:nucleotide binding"/>
    <property type="evidence" value="ECO:0007669"/>
    <property type="project" value="UniProtKB-KW"/>
</dbReference>
<feature type="domain" description="HD" evidence="7">
    <location>
        <begin position="18"/>
        <end position="133"/>
    </location>
</feature>
<keyword evidence="2" id="KW-0479">Metal-binding</keyword>
<sequence>MDYELLKREVQKRLSAGRYRHSLAVADTAVKMARFYGKDVSAARVAGLLHDLARDLPGQELVNIARTHNLIEHPLELELTFLLHGPVGAFLALTELDVQDQQVLSAIKNHTTGAPNMNDLEKIIFLADMIEPGRVYPGVEALRENAFLDLDRALELAYEHLLLYLIREKRPVHPKTVEARNYILMKSGRRAKND</sequence>
<accession>A0A1Z5HS93</accession>
<dbReference type="RefSeq" id="WP_088553758.1">
    <property type="nucleotide sequence ID" value="NZ_BDGJ01000073.1"/>
</dbReference>
<dbReference type="NCBIfam" id="TIGR00277">
    <property type="entry name" value="HDIG"/>
    <property type="match status" value="1"/>
</dbReference>
<dbReference type="InterPro" id="IPR006674">
    <property type="entry name" value="HD_domain"/>
</dbReference>
<keyword evidence="9" id="KW-1185">Reference proteome</keyword>
<dbReference type="Gene3D" id="1.10.3210.10">
    <property type="entry name" value="Hypothetical protein af1432"/>
    <property type="match status" value="1"/>
</dbReference>
<proteinExistence type="predicted"/>
<organism evidence="8 9">
    <name type="scientific">Calderihabitans maritimus</name>
    <dbReference type="NCBI Taxonomy" id="1246530"/>
    <lineage>
        <taxon>Bacteria</taxon>
        <taxon>Bacillati</taxon>
        <taxon>Bacillota</taxon>
        <taxon>Clostridia</taxon>
        <taxon>Neomoorellales</taxon>
        <taxon>Calderihabitantaceae</taxon>
        <taxon>Calderihabitans</taxon>
    </lineage>
</organism>
<evidence type="ECO:0000313" key="8">
    <source>
        <dbReference type="EMBL" id="GAW92396.1"/>
    </source>
</evidence>
<dbReference type="GO" id="GO:0046872">
    <property type="term" value="F:metal ion binding"/>
    <property type="evidence" value="ECO:0007669"/>
    <property type="project" value="UniProtKB-KW"/>
</dbReference>
<reference evidence="9" key="1">
    <citation type="journal article" date="2017" name="Appl. Environ. Microbiol.">
        <title>Genomic analysis of Calderihabitans maritimus KKC1, a thermophilic hydrogenogenic carboxydotrophic bacterium isolated from marine sediment.</title>
        <authorList>
            <person name="Omae K."/>
            <person name="Yoneda Y."/>
            <person name="Fukuyama Y."/>
            <person name="Yoshida T."/>
            <person name="Sako Y."/>
        </authorList>
    </citation>
    <scope>NUCLEOTIDE SEQUENCE [LARGE SCALE GENOMIC DNA]</scope>
    <source>
        <strain evidence="9">KKC1</strain>
    </source>
</reference>
<dbReference type="SUPFAM" id="SSF109604">
    <property type="entry name" value="HD-domain/PDEase-like"/>
    <property type="match status" value="1"/>
</dbReference>
<dbReference type="PANTHER" id="PTHR35795">
    <property type="entry name" value="SLR1885 PROTEIN"/>
    <property type="match status" value="1"/>
</dbReference>
<dbReference type="InterPro" id="IPR006675">
    <property type="entry name" value="HDIG_dom"/>
</dbReference>
<dbReference type="InterPro" id="IPR005249">
    <property type="entry name" value="YqeK"/>
</dbReference>
<evidence type="ECO:0000256" key="1">
    <source>
        <dbReference type="ARBA" id="ARBA00012506"/>
    </source>
</evidence>
<dbReference type="CDD" id="cd00077">
    <property type="entry name" value="HDc"/>
    <property type="match status" value="1"/>
</dbReference>
<protein>
    <recommendedName>
        <fullName evidence="1">bis(5'-nucleosyl)-tetraphosphatase (symmetrical)</fullName>
        <ecNumber evidence="1">3.6.1.41</ecNumber>
    </recommendedName>
</protein>
<evidence type="ECO:0000256" key="4">
    <source>
        <dbReference type="ARBA" id="ARBA00022801"/>
    </source>
</evidence>
<keyword evidence="4 8" id="KW-0378">Hydrolase</keyword>
<dbReference type="PANTHER" id="PTHR35795:SF1">
    <property type="entry name" value="BIS(5'-NUCLEOSYL)-TETRAPHOSPHATASE, SYMMETRICAL"/>
    <property type="match status" value="1"/>
</dbReference>
<dbReference type="AlphaFoldDB" id="A0A1Z5HS93"/>
<evidence type="ECO:0000256" key="3">
    <source>
        <dbReference type="ARBA" id="ARBA00022741"/>
    </source>
</evidence>
<evidence type="ECO:0000256" key="6">
    <source>
        <dbReference type="ARBA" id="ARBA00049417"/>
    </source>
</evidence>
<dbReference type="OrthoDB" id="5295945at2"/>
<evidence type="ECO:0000259" key="7">
    <source>
        <dbReference type="PROSITE" id="PS51831"/>
    </source>
</evidence>
<evidence type="ECO:0000256" key="2">
    <source>
        <dbReference type="ARBA" id="ARBA00022723"/>
    </source>
</evidence>
<name>A0A1Z5HS93_9FIRM</name>
<comment type="catalytic activity">
    <reaction evidence="6">
        <text>P(1),P(4)-bis(5'-adenosyl) tetraphosphate + H2O = 2 ADP + 2 H(+)</text>
        <dbReference type="Rhea" id="RHEA:24252"/>
        <dbReference type="ChEBI" id="CHEBI:15377"/>
        <dbReference type="ChEBI" id="CHEBI:15378"/>
        <dbReference type="ChEBI" id="CHEBI:58141"/>
        <dbReference type="ChEBI" id="CHEBI:456216"/>
        <dbReference type="EC" id="3.6.1.41"/>
    </reaction>
</comment>
<evidence type="ECO:0000313" key="9">
    <source>
        <dbReference type="Proteomes" id="UP000197032"/>
    </source>
</evidence>
<dbReference type="SMART" id="SM00471">
    <property type="entry name" value="HDc"/>
    <property type="match status" value="1"/>
</dbReference>
<dbReference type="EC" id="3.6.1.41" evidence="1"/>
<dbReference type="InterPro" id="IPR051094">
    <property type="entry name" value="Diverse_Catalytic_Enzymes"/>
</dbReference>
<dbReference type="InterPro" id="IPR003607">
    <property type="entry name" value="HD/PDEase_dom"/>
</dbReference>
<dbReference type="EMBL" id="BDGJ01000073">
    <property type="protein sequence ID" value="GAW92396.1"/>
    <property type="molecule type" value="Genomic_DNA"/>
</dbReference>
<dbReference type="Pfam" id="PF01966">
    <property type="entry name" value="HD"/>
    <property type="match status" value="1"/>
</dbReference>